<keyword evidence="2" id="KW-1185">Reference proteome</keyword>
<organism evidence="1 2">
    <name type="scientific">Mycolicibacterium neoaurum VKM Ac-1815D</name>
    <dbReference type="NCBI Taxonomy" id="700508"/>
    <lineage>
        <taxon>Bacteria</taxon>
        <taxon>Bacillati</taxon>
        <taxon>Actinomycetota</taxon>
        <taxon>Actinomycetes</taxon>
        <taxon>Mycobacteriales</taxon>
        <taxon>Mycobacteriaceae</taxon>
        <taxon>Mycolicibacterium</taxon>
    </lineage>
</organism>
<evidence type="ECO:0000313" key="2">
    <source>
        <dbReference type="Proteomes" id="UP000018763"/>
    </source>
</evidence>
<evidence type="ECO:0000313" key="1">
    <source>
        <dbReference type="EMBL" id="AHC27899.1"/>
    </source>
</evidence>
<proteinExistence type="predicted"/>
<reference evidence="1 2" key="1">
    <citation type="journal article" date="2014" name="Genome Announc.">
        <title>Complete Genome Sequence of Sterol-Transforming Mycobacterium neoaurum Strain VKM Ac-1815D.</title>
        <authorList>
            <person name="Shtratnikova V.Y."/>
            <person name="Bragin E.Y."/>
            <person name="Dovbnya D.V."/>
            <person name="Pekov Y.A."/>
            <person name="Schelkunov M.I."/>
            <person name="Strizhov N."/>
            <person name="Ivashina T.V."/>
            <person name="Ashapkin V.V."/>
            <person name="Donova M.V."/>
        </authorList>
    </citation>
    <scope>NUCLEOTIDE SEQUENCE [LARGE SCALE GENOMIC DNA]</scope>
    <source>
        <strain evidence="1 2">VKM Ac-1815D</strain>
    </source>
</reference>
<gene>
    <name evidence="1" type="ORF">D174_09715</name>
</gene>
<name>V5XJP2_MYCNE</name>
<sequence length="37" mass="4299">MGYCNMHIWFIAGAIRTYPKTWFISRQLLAPGASRQI</sequence>
<dbReference type="Proteomes" id="UP000018763">
    <property type="component" value="Chromosome"/>
</dbReference>
<accession>V5XJP2</accession>
<dbReference type="EMBL" id="CP006936">
    <property type="protein sequence ID" value="AHC27899.1"/>
    <property type="molecule type" value="Genomic_DNA"/>
</dbReference>
<protein>
    <submittedName>
        <fullName evidence="1">Uncharacterized protein</fullName>
    </submittedName>
</protein>
<dbReference type="AlphaFoldDB" id="V5XJP2"/>